<keyword evidence="2" id="KW-1185">Reference proteome</keyword>
<dbReference type="Proteomes" id="UP001454036">
    <property type="component" value="Unassembled WGS sequence"/>
</dbReference>
<gene>
    <name evidence="1" type="ORF">LIER_36145</name>
</gene>
<comment type="caution">
    <text evidence="1">The sequence shown here is derived from an EMBL/GenBank/DDBJ whole genome shotgun (WGS) entry which is preliminary data.</text>
</comment>
<evidence type="ECO:0000313" key="2">
    <source>
        <dbReference type="Proteomes" id="UP001454036"/>
    </source>
</evidence>
<proteinExistence type="predicted"/>
<organism evidence="1 2">
    <name type="scientific">Lithospermum erythrorhizon</name>
    <name type="common">Purple gromwell</name>
    <name type="synonym">Lithospermum officinale var. erythrorhizon</name>
    <dbReference type="NCBI Taxonomy" id="34254"/>
    <lineage>
        <taxon>Eukaryota</taxon>
        <taxon>Viridiplantae</taxon>
        <taxon>Streptophyta</taxon>
        <taxon>Embryophyta</taxon>
        <taxon>Tracheophyta</taxon>
        <taxon>Spermatophyta</taxon>
        <taxon>Magnoliopsida</taxon>
        <taxon>eudicotyledons</taxon>
        <taxon>Gunneridae</taxon>
        <taxon>Pentapetalae</taxon>
        <taxon>asterids</taxon>
        <taxon>lamiids</taxon>
        <taxon>Boraginales</taxon>
        <taxon>Boraginaceae</taxon>
        <taxon>Boraginoideae</taxon>
        <taxon>Lithospermeae</taxon>
        <taxon>Lithospermum</taxon>
    </lineage>
</organism>
<dbReference type="EMBL" id="BAABME010016353">
    <property type="protein sequence ID" value="GAA0145581.1"/>
    <property type="molecule type" value="Genomic_DNA"/>
</dbReference>
<reference evidence="1 2" key="1">
    <citation type="submission" date="2024-01" db="EMBL/GenBank/DDBJ databases">
        <title>The complete chloroplast genome sequence of Lithospermum erythrorhizon: insights into the phylogenetic relationship among Boraginaceae species and the maternal lineages of purple gromwells.</title>
        <authorList>
            <person name="Okada T."/>
            <person name="Watanabe K."/>
        </authorList>
    </citation>
    <scope>NUCLEOTIDE SEQUENCE [LARGE SCALE GENOMIC DNA]</scope>
</reference>
<accession>A0AAV3P4A0</accession>
<evidence type="ECO:0000313" key="1">
    <source>
        <dbReference type="EMBL" id="GAA0145581.1"/>
    </source>
</evidence>
<dbReference type="AlphaFoldDB" id="A0AAV3P4A0"/>
<protein>
    <submittedName>
        <fullName evidence="1">Uncharacterized protein</fullName>
    </submittedName>
</protein>
<name>A0AAV3P4A0_LITER</name>
<sequence>MGRLMPTMPNNQNQLINKAIGGGCGYLPLLSTSSAHSLMSSNNTQFKSSPDLSEQSSAALHELIVENRAALSAWQVHDGNRHSWRNNPMEDQIEAHQNHCINCFSSEETGSGCWEDMNAGAHLSLEHQAGSKFSI</sequence>